<keyword evidence="2" id="KW-1185">Reference proteome</keyword>
<organism evidence="1 2">
    <name type="scientific">Parabacteroides gordonii MS-1 = DSM 23371</name>
    <dbReference type="NCBI Taxonomy" id="1203610"/>
    <lineage>
        <taxon>Bacteria</taxon>
        <taxon>Pseudomonadati</taxon>
        <taxon>Bacteroidota</taxon>
        <taxon>Bacteroidia</taxon>
        <taxon>Bacteroidales</taxon>
        <taxon>Tannerellaceae</taxon>
        <taxon>Parabacteroides</taxon>
    </lineage>
</organism>
<dbReference type="HOGENOM" id="CLU_823001_0_0_10"/>
<dbReference type="EMBL" id="AQHW01000030">
    <property type="protein sequence ID" value="KKB46045.1"/>
    <property type="molecule type" value="Genomic_DNA"/>
</dbReference>
<proteinExistence type="predicted"/>
<protein>
    <submittedName>
        <fullName evidence="1">Uncharacterized protein</fullName>
    </submittedName>
</protein>
<accession>A0A0F5IL33</accession>
<dbReference type="PATRIC" id="fig|1203610.3.peg.5392"/>
<dbReference type="AlphaFoldDB" id="A0A0F5IL33"/>
<dbReference type="STRING" id="1203610.HMPREF1536_05278"/>
<reference evidence="1 2" key="1">
    <citation type="submission" date="2013-04" db="EMBL/GenBank/DDBJ databases">
        <title>The Genome Sequence of Parabacteroides gordonii DSM 23371.</title>
        <authorList>
            <consortium name="The Broad Institute Genomics Platform"/>
            <person name="Earl A."/>
            <person name="Ward D."/>
            <person name="Feldgarden M."/>
            <person name="Gevers D."/>
            <person name="Martens E."/>
            <person name="Sakamoto M."/>
            <person name="Benno Y."/>
            <person name="Suzuki N."/>
            <person name="Matsunaga N."/>
            <person name="Koshihara K."/>
            <person name="Seki M."/>
            <person name="Komiya H."/>
            <person name="Walker B."/>
            <person name="Young S."/>
            <person name="Zeng Q."/>
            <person name="Gargeya S."/>
            <person name="Fitzgerald M."/>
            <person name="Haas B."/>
            <person name="Abouelleil A."/>
            <person name="Allen A.W."/>
            <person name="Alvarado L."/>
            <person name="Arachchi H.M."/>
            <person name="Berlin A.M."/>
            <person name="Chapman S.B."/>
            <person name="Gainer-Dewar J."/>
            <person name="Goldberg J."/>
            <person name="Griggs A."/>
            <person name="Gujja S."/>
            <person name="Hansen M."/>
            <person name="Howarth C."/>
            <person name="Imamovic A."/>
            <person name="Ireland A."/>
            <person name="Larimer J."/>
            <person name="McCowan C."/>
            <person name="Murphy C."/>
            <person name="Pearson M."/>
            <person name="Poon T.W."/>
            <person name="Priest M."/>
            <person name="Roberts A."/>
            <person name="Saif S."/>
            <person name="Shea T."/>
            <person name="Sisk P."/>
            <person name="Sykes S."/>
            <person name="Wortman J."/>
            <person name="Nusbaum C."/>
            <person name="Birren B."/>
        </authorList>
    </citation>
    <scope>NUCLEOTIDE SEQUENCE [LARGE SCALE GENOMIC DNA]</scope>
    <source>
        <strain evidence="1 2">MS-1</strain>
    </source>
</reference>
<gene>
    <name evidence="1" type="ORF">HMPREF1536_05278</name>
</gene>
<dbReference type="RefSeq" id="WP_028727433.1">
    <property type="nucleotide sequence ID" value="NZ_AUAE01000014.1"/>
</dbReference>
<evidence type="ECO:0000313" key="1">
    <source>
        <dbReference type="EMBL" id="KKB46045.1"/>
    </source>
</evidence>
<name>A0A0F5IL33_9BACT</name>
<comment type="caution">
    <text evidence="1">The sequence shown here is derived from an EMBL/GenBank/DDBJ whole genome shotgun (WGS) entry which is preliminary data.</text>
</comment>
<evidence type="ECO:0000313" key="2">
    <source>
        <dbReference type="Proteomes" id="UP000033035"/>
    </source>
</evidence>
<sequence>MATNTTLIPIILPDFRRVEPLMIKYYGFNRYMLRHEVDALHQAHKYKLDDFTDGKDLSPYKIESSLMHEPIGATAFDVERYTPKEKDEFINHQAVIFDSNSTLYISVSNDKLVDNILTLADNFGLMQDINDDVMYVLLWMAAIYDKYKHNRFVHSDDIENSYGSLAYAKYVRPEMLQLYEFLKTSKLTNLQIKSPNGSVTIPNSEAWFTILLEDYLDIYLGVNDLEEAQNELKFTYGKKSGRKFDDPAFNIMTMGTFNILQHSSIASTKAGTITNQQCEFILEYLDILDFFKNDDKKNDMNYIRSIISIMKKQNFTPKWDYLLNFTLKRSPNNPTESYYW</sequence>
<dbReference type="Proteomes" id="UP000033035">
    <property type="component" value="Unassembled WGS sequence"/>
</dbReference>